<reference evidence="2" key="1">
    <citation type="journal article" date="2017" name="Genome Biol.">
        <title>Comparative genomics reveals high biological diversity and specific adaptations in the industrially and medically important fungal genus Aspergillus.</title>
        <authorList>
            <person name="de Vries R.P."/>
            <person name="Riley R."/>
            <person name="Wiebenga A."/>
            <person name="Aguilar-Osorio G."/>
            <person name="Amillis S."/>
            <person name="Uchima C.A."/>
            <person name="Anderluh G."/>
            <person name="Asadollahi M."/>
            <person name="Askin M."/>
            <person name="Barry K."/>
            <person name="Battaglia E."/>
            <person name="Bayram O."/>
            <person name="Benocci T."/>
            <person name="Braus-Stromeyer S.A."/>
            <person name="Caldana C."/>
            <person name="Canovas D."/>
            <person name="Cerqueira G.C."/>
            <person name="Chen F."/>
            <person name="Chen W."/>
            <person name="Choi C."/>
            <person name="Clum A."/>
            <person name="Dos Santos R.A."/>
            <person name="Damasio A.R."/>
            <person name="Diallinas G."/>
            <person name="Emri T."/>
            <person name="Fekete E."/>
            <person name="Flipphi M."/>
            <person name="Freyberg S."/>
            <person name="Gallo A."/>
            <person name="Gournas C."/>
            <person name="Habgood R."/>
            <person name="Hainaut M."/>
            <person name="Harispe M.L."/>
            <person name="Henrissat B."/>
            <person name="Hilden K.S."/>
            <person name="Hope R."/>
            <person name="Hossain A."/>
            <person name="Karabika E."/>
            <person name="Karaffa L."/>
            <person name="Karanyi Z."/>
            <person name="Krasevec N."/>
            <person name="Kuo A."/>
            <person name="Kusch H."/>
            <person name="LaButti K."/>
            <person name="Lagendijk E.L."/>
            <person name="Lapidus A."/>
            <person name="Levasseur A."/>
            <person name="Lindquist E."/>
            <person name="Lipzen A."/>
            <person name="Logrieco A.F."/>
            <person name="MacCabe A."/>
            <person name="Maekelae M.R."/>
            <person name="Malavazi I."/>
            <person name="Melin P."/>
            <person name="Meyer V."/>
            <person name="Mielnichuk N."/>
            <person name="Miskei M."/>
            <person name="Molnar A.P."/>
            <person name="Mule G."/>
            <person name="Ngan C.Y."/>
            <person name="Orejas M."/>
            <person name="Orosz E."/>
            <person name="Ouedraogo J.P."/>
            <person name="Overkamp K.M."/>
            <person name="Park H.-S."/>
            <person name="Perrone G."/>
            <person name="Piumi F."/>
            <person name="Punt P.J."/>
            <person name="Ram A.F."/>
            <person name="Ramon A."/>
            <person name="Rauscher S."/>
            <person name="Record E."/>
            <person name="Riano-Pachon D.M."/>
            <person name="Robert V."/>
            <person name="Roehrig J."/>
            <person name="Ruller R."/>
            <person name="Salamov A."/>
            <person name="Salih N.S."/>
            <person name="Samson R.A."/>
            <person name="Sandor E."/>
            <person name="Sanguinetti M."/>
            <person name="Schuetze T."/>
            <person name="Sepcic K."/>
            <person name="Shelest E."/>
            <person name="Sherlock G."/>
            <person name="Sophianopoulou V."/>
            <person name="Squina F.M."/>
            <person name="Sun H."/>
            <person name="Susca A."/>
            <person name="Todd R.B."/>
            <person name="Tsang A."/>
            <person name="Unkles S.E."/>
            <person name="van de Wiele N."/>
            <person name="van Rossen-Uffink D."/>
            <person name="Oliveira J.V."/>
            <person name="Vesth T.C."/>
            <person name="Visser J."/>
            <person name="Yu J.-H."/>
            <person name="Zhou M."/>
            <person name="Andersen M.R."/>
            <person name="Archer D.B."/>
            <person name="Baker S.E."/>
            <person name="Benoit I."/>
            <person name="Brakhage A.A."/>
            <person name="Braus G.H."/>
            <person name="Fischer R."/>
            <person name="Frisvad J.C."/>
            <person name="Goldman G.H."/>
            <person name="Houbraken J."/>
            <person name="Oakley B."/>
            <person name="Pocsi I."/>
            <person name="Scazzocchio C."/>
            <person name="Seiboth B."/>
            <person name="vanKuyk P.A."/>
            <person name="Wortman J."/>
            <person name="Dyer P.S."/>
            <person name="Grigoriev I.V."/>
        </authorList>
    </citation>
    <scope>NUCLEOTIDE SEQUENCE [LARGE SCALE GENOMIC DNA]</scope>
    <source>
        <strain evidence="2">CBS 583.65</strain>
    </source>
</reference>
<organism evidence="1 2">
    <name type="scientific">Aspergillus versicolor CBS 583.65</name>
    <dbReference type="NCBI Taxonomy" id="1036611"/>
    <lineage>
        <taxon>Eukaryota</taxon>
        <taxon>Fungi</taxon>
        <taxon>Dikarya</taxon>
        <taxon>Ascomycota</taxon>
        <taxon>Pezizomycotina</taxon>
        <taxon>Eurotiomycetes</taxon>
        <taxon>Eurotiomycetidae</taxon>
        <taxon>Eurotiales</taxon>
        <taxon>Aspergillaceae</taxon>
        <taxon>Aspergillus</taxon>
        <taxon>Aspergillus subgen. Nidulantes</taxon>
    </lineage>
</organism>
<dbReference type="RefSeq" id="XP_040668830.1">
    <property type="nucleotide sequence ID" value="XM_040816116.1"/>
</dbReference>
<gene>
    <name evidence="1" type="ORF">ASPVEDRAFT_713596</name>
</gene>
<protein>
    <submittedName>
        <fullName evidence="1">Uncharacterized protein</fullName>
    </submittedName>
</protein>
<keyword evidence="2" id="KW-1185">Reference proteome</keyword>
<sequence length="95" mass="10613">MRVYVALLHFYRGNRRSCASGNPTNALKRSILADWPTPTLSGQGPAPLDYYQTALRACAVGMAILTAPLIPLFRGWCCGILTSFVFDGWRETEYR</sequence>
<dbReference type="OrthoDB" id="2213137at2759"/>
<accession>A0A1L9PNG8</accession>
<dbReference type="VEuPathDB" id="FungiDB:ASPVEDRAFT_713596"/>
<evidence type="ECO:0000313" key="2">
    <source>
        <dbReference type="Proteomes" id="UP000184073"/>
    </source>
</evidence>
<dbReference type="AlphaFoldDB" id="A0A1L9PNG8"/>
<name>A0A1L9PNG8_ASPVE</name>
<dbReference type="Proteomes" id="UP000184073">
    <property type="component" value="Unassembled WGS sequence"/>
</dbReference>
<dbReference type="EMBL" id="KV878130">
    <property type="protein sequence ID" value="OJJ03068.1"/>
    <property type="molecule type" value="Genomic_DNA"/>
</dbReference>
<proteinExistence type="predicted"/>
<evidence type="ECO:0000313" key="1">
    <source>
        <dbReference type="EMBL" id="OJJ03068.1"/>
    </source>
</evidence>
<dbReference type="GeneID" id="63731627"/>